<dbReference type="RefSeq" id="XP_013758916.1">
    <property type="nucleotide sequence ID" value="XM_013903462.1"/>
</dbReference>
<dbReference type="InterPro" id="IPR011993">
    <property type="entry name" value="PH-like_dom_sf"/>
</dbReference>
<dbReference type="EMBL" id="GL349449">
    <property type="protein sequence ID" value="KNC47894.1"/>
    <property type="molecule type" value="Genomic_DNA"/>
</dbReference>
<proteinExistence type="predicted"/>
<gene>
    <name evidence="4" type="ORF">AMSG_04125</name>
</gene>
<dbReference type="OrthoDB" id="17903at2759"/>
<dbReference type="Pfam" id="PF00169">
    <property type="entry name" value="PH"/>
    <property type="match status" value="1"/>
</dbReference>
<feature type="region of interest" description="Disordered" evidence="2">
    <location>
        <begin position="358"/>
        <end position="428"/>
    </location>
</feature>
<feature type="coiled-coil region" evidence="1">
    <location>
        <begin position="1541"/>
        <end position="1571"/>
    </location>
</feature>
<name>A0A0L0D6B4_THETB</name>
<feature type="compositionally biased region" description="Low complexity" evidence="2">
    <location>
        <begin position="385"/>
        <end position="394"/>
    </location>
</feature>
<feature type="compositionally biased region" description="Gly residues" evidence="2">
    <location>
        <begin position="306"/>
        <end position="333"/>
    </location>
</feature>
<feature type="compositionally biased region" description="Gly residues" evidence="2">
    <location>
        <begin position="361"/>
        <end position="382"/>
    </location>
</feature>
<dbReference type="Gene3D" id="2.30.29.30">
    <property type="entry name" value="Pleckstrin-homology domain (PH domain)/Phosphotyrosine-binding domain (PTB)"/>
    <property type="match status" value="1"/>
</dbReference>
<organism evidence="4 5">
    <name type="scientific">Thecamonas trahens ATCC 50062</name>
    <dbReference type="NCBI Taxonomy" id="461836"/>
    <lineage>
        <taxon>Eukaryota</taxon>
        <taxon>Apusozoa</taxon>
        <taxon>Apusomonadida</taxon>
        <taxon>Apusomonadidae</taxon>
        <taxon>Thecamonas</taxon>
    </lineage>
</organism>
<evidence type="ECO:0000259" key="3">
    <source>
        <dbReference type="PROSITE" id="PS50003"/>
    </source>
</evidence>
<keyword evidence="1" id="KW-0175">Coiled coil</keyword>
<accession>A0A0L0D6B4</accession>
<dbReference type="SMART" id="SM00233">
    <property type="entry name" value="PH"/>
    <property type="match status" value="2"/>
</dbReference>
<dbReference type="InterPro" id="IPR001849">
    <property type="entry name" value="PH_domain"/>
</dbReference>
<evidence type="ECO:0000256" key="2">
    <source>
        <dbReference type="SAM" id="MobiDB-lite"/>
    </source>
</evidence>
<evidence type="ECO:0000256" key="1">
    <source>
        <dbReference type="SAM" id="Coils"/>
    </source>
</evidence>
<evidence type="ECO:0000313" key="5">
    <source>
        <dbReference type="Proteomes" id="UP000054408"/>
    </source>
</evidence>
<feature type="domain" description="PH" evidence="3">
    <location>
        <begin position="1076"/>
        <end position="1174"/>
    </location>
</feature>
<dbReference type="SUPFAM" id="SSF50729">
    <property type="entry name" value="PH domain-like"/>
    <property type="match status" value="3"/>
</dbReference>
<feature type="compositionally biased region" description="Acidic residues" evidence="2">
    <location>
        <begin position="1057"/>
        <end position="1066"/>
    </location>
</feature>
<dbReference type="PROSITE" id="PS50003">
    <property type="entry name" value="PH_DOMAIN"/>
    <property type="match status" value="1"/>
</dbReference>
<feature type="region of interest" description="Disordered" evidence="2">
    <location>
        <begin position="214"/>
        <end position="234"/>
    </location>
</feature>
<feature type="region of interest" description="Disordered" evidence="2">
    <location>
        <begin position="306"/>
        <end position="339"/>
    </location>
</feature>
<protein>
    <recommendedName>
        <fullName evidence="3">PH domain-containing protein</fullName>
    </recommendedName>
</protein>
<feature type="region of interest" description="Disordered" evidence="2">
    <location>
        <begin position="1049"/>
        <end position="1072"/>
    </location>
</feature>
<sequence length="1649" mass="173947">MPPPNYAHPPLSDTDAFDDADWAGRDSTSGDDVPGSSAPILGDDDGAFGSSSDSDDTDPAVDPTARFGLDPSMDAPPSYSFAPPPAFGDNVDPFAPNAPPPQAHRSGKALWAILRMRVLGLRLFLAARPRVPDEPPPVYMRPPVAFPDAGRPLLPSEMPPPPLADAHVAPPPPPETDAMLAALPPPGHDYPPLLLAGPIDENTDALHAFRQTCATQPQSQTHARIVTSGGPGSPGQMGMDGQGFSCQGMAGAPGQPGGHALPIEVHLSGSPHDGVINLNIVSVGQNVQLPFGHPDASMYLEANGGAGGAGGQGGRGSDGACGRGPGGPGGDGGNAAPITVVADDNNADLFLLLRSHPTPKGGFGGSGGVGGQGGRGGPGGRGGHSHSWTTTTGHGENRRTVRHSNPGGKKGRRGPDGLPGMMGNSGGPGLDAPVQIVLQPGNRIYAAPFDLRMDQPLHVVTEAGYGVLEPGAVFSLTHSVTSCGGMPTPVAIDACVSVRTGNSPWITALDNPEAGSVATLPRGMDVGTSAPVTLRLKVAPNSAGPKYGEAFREITDYAPLCFMARSGMHVPTLSHQRQKLVVEYPVEITPVRGAAAISRGEAGVLALQLCSKSIRSLGFSSESKRPIRVVLSLRTDVTDDDDAVTNPDDITITPMVDGASGFLAENPALAGRVTVPPAGIPGVVVFDVTHIEPGEALTIAASVEFTGPDVATYARAHLQVMLELGAIDDFATTVPIQYRQFSVQLAERFAFDENETRALMVIHGATPSAVVRGWQRLVNATYGGNALAVWNVSLYESFAFYHRTNTLTPARQLGALFADRPVIVINTPFATTKGDVLHTMSDIISYQDLVNAFKFFAARLLVVGGTAGVAQPAQRIAVHPAYVEFDRPRVNFNSINDYVGLQSNTAEQSAVAHAVPAPHPGELSGWLYVSNKAGKRGNKRFCVLRIAESQLLALYKGSSEKDMPVAVLDLSGTRIGWSVTSRQDDDGAAQAVVTCEPLDSDSLAHEALDVTPLYVFTSDPRAAPKKERDRVLDASLLAGHLLAFRPSRNFPPTVGAESDDDTDAGADADGGSASGSVVLKGMLTMEGHRKHKKAKEWYFVLRGRTLAFYKPSAAAKSTLGKPKGELDLRAMKQLDRGAVATEFHLVAGDDSVFISGNSPDDINGWFAAMEVFLPAGARGSGPRGVLPGSDGALDVVDACDKIAASDPYDACGWLGIREFGSKSKPVPRFVTVRGFTVLFYKSQRDQSPDLVLSLVHAVVGEYIADGPVGESFTVKSPKAPKQRTYQLCGVPNDAGDAETLAVSTWAAMMTAIARTPAGVEPRRKPEETAHMELISSAVAAIAVKPTEKAMAAAVAKIHSALVMAHPAEMFQIHRTANAGELEVVRMNVSRVDSRMVVFAAEPPELGRPLDAGSGNAAFALFKAFARVSDKWAGVELLAEAIMSDLGDEQAAFLIARKSGPLSRSDLESRLIMLAMAANAELGTGTSEKKEALVLGMMLRLACTSARMVRKKDKMLSRRSKKLHGATNAWLAMWERHIQFSAADASRKARTLRDLKSEKQAESKRLKSVKRKPALDSLRITEDRAAALGGRLWWSCMSVHEDATATLGGPFDFKWAVSEVVPVKEIGNCVGRRPPASILRELAAEASMGR</sequence>
<dbReference type="GeneID" id="25563687"/>
<reference evidence="4 5" key="1">
    <citation type="submission" date="2010-05" db="EMBL/GenBank/DDBJ databases">
        <title>The Genome Sequence of Thecamonas trahens ATCC 50062.</title>
        <authorList>
            <consortium name="The Broad Institute Genome Sequencing Platform"/>
            <person name="Russ C."/>
            <person name="Cuomo C."/>
            <person name="Shea T."/>
            <person name="Young S.K."/>
            <person name="Zeng Q."/>
            <person name="Koehrsen M."/>
            <person name="Haas B."/>
            <person name="Borodovsky M."/>
            <person name="Guigo R."/>
            <person name="Alvarado L."/>
            <person name="Berlin A."/>
            <person name="Bochicchio J."/>
            <person name="Borenstein D."/>
            <person name="Chapman S."/>
            <person name="Chen Z."/>
            <person name="Freedman E."/>
            <person name="Gellesch M."/>
            <person name="Goldberg J."/>
            <person name="Griggs A."/>
            <person name="Gujja S."/>
            <person name="Heilman E."/>
            <person name="Heiman D."/>
            <person name="Hepburn T."/>
            <person name="Howarth C."/>
            <person name="Jen D."/>
            <person name="Larson L."/>
            <person name="Mehta T."/>
            <person name="Park D."/>
            <person name="Pearson M."/>
            <person name="Roberts A."/>
            <person name="Saif S."/>
            <person name="Shenoy N."/>
            <person name="Sisk P."/>
            <person name="Stolte C."/>
            <person name="Sykes S."/>
            <person name="Thomson T."/>
            <person name="Walk T."/>
            <person name="White J."/>
            <person name="Yandava C."/>
            <person name="Burger G."/>
            <person name="Gray M.W."/>
            <person name="Holland P.W.H."/>
            <person name="King N."/>
            <person name="Lang F.B.F."/>
            <person name="Roger A.J."/>
            <person name="Ruiz-Trillo I."/>
            <person name="Lander E."/>
            <person name="Nusbaum C."/>
        </authorList>
    </citation>
    <scope>NUCLEOTIDE SEQUENCE [LARGE SCALE GENOMIC DNA]</scope>
    <source>
        <strain evidence="4 5">ATCC 50062</strain>
    </source>
</reference>
<dbReference type="Proteomes" id="UP000054408">
    <property type="component" value="Unassembled WGS sequence"/>
</dbReference>
<keyword evidence="5" id="KW-1185">Reference proteome</keyword>
<feature type="region of interest" description="Disordered" evidence="2">
    <location>
        <begin position="1"/>
        <end position="104"/>
    </location>
</feature>
<dbReference type="STRING" id="461836.A0A0L0D6B4"/>
<evidence type="ECO:0000313" key="4">
    <source>
        <dbReference type="EMBL" id="KNC47894.1"/>
    </source>
</evidence>